<dbReference type="Pfam" id="PF00583">
    <property type="entry name" value="Acetyltransf_1"/>
    <property type="match status" value="1"/>
</dbReference>
<accession>A0A7H0LDJ9</accession>
<evidence type="ECO:0000313" key="4">
    <source>
        <dbReference type="EMBL" id="QNQ07752.1"/>
    </source>
</evidence>
<evidence type="ECO:0000256" key="1">
    <source>
        <dbReference type="ARBA" id="ARBA00022679"/>
    </source>
</evidence>
<evidence type="ECO:0000313" key="5">
    <source>
        <dbReference type="Proteomes" id="UP000516148"/>
    </source>
</evidence>
<proteinExistence type="predicted"/>
<dbReference type="Proteomes" id="UP000516148">
    <property type="component" value="Chromosome"/>
</dbReference>
<dbReference type="GO" id="GO:0016747">
    <property type="term" value="F:acyltransferase activity, transferring groups other than amino-acyl groups"/>
    <property type="evidence" value="ECO:0007669"/>
    <property type="project" value="InterPro"/>
</dbReference>
<dbReference type="CDD" id="cd04301">
    <property type="entry name" value="NAT_SF"/>
    <property type="match status" value="1"/>
</dbReference>
<organism evidence="4 5">
    <name type="scientific">Sphingomonas alpina</name>
    <dbReference type="NCBI Taxonomy" id="653931"/>
    <lineage>
        <taxon>Bacteria</taxon>
        <taxon>Pseudomonadati</taxon>
        <taxon>Pseudomonadota</taxon>
        <taxon>Alphaproteobacteria</taxon>
        <taxon>Sphingomonadales</taxon>
        <taxon>Sphingomonadaceae</taxon>
        <taxon>Sphingomonas</taxon>
    </lineage>
</organism>
<dbReference type="RefSeq" id="WP_187760099.1">
    <property type="nucleotide sequence ID" value="NZ_CP061038.1"/>
</dbReference>
<dbReference type="AlphaFoldDB" id="A0A7H0LDJ9"/>
<dbReference type="InterPro" id="IPR016181">
    <property type="entry name" value="Acyl_CoA_acyltransferase"/>
</dbReference>
<dbReference type="KEGG" id="spap:H3Z74_13105"/>
<dbReference type="PROSITE" id="PS51186">
    <property type="entry name" value="GNAT"/>
    <property type="match status" value="1"/>
</dbReference>
<dbReference type="PANTHER" id="PTHR43877:SF2">
    <property type="entry name" value="AMINOALKYLPHOSPHONATE N-ACETYLTRANSFERASE-RELATED"/>
    <property type="match status" value="1"/>
</dbReference>
<dbReference type="Gene3D" id="3.40.630.30">
    <property type="match status" value="1"/>
</dbReference>
<dbReference type="InterPro" id="IPR000182">
    <property type="entry name" value="GNAT_dom"/>
</dbReference>
<feature type="domain" description="N-acetyltransferase" evidence="3">
    <location>
        <begin position="3"/>
        <end position="153"/>
    </location>
</feature>
<keyword evidence="2" id="KW-0012">Acyltransferase</keyword>
<dbReference type="InterPro" id="IPR050832">
    <property type="entry name" value="Bact_Acetyltransf"/>
</dbReference>
<protein>
    <submittedName>
        <fullName evidence="4">GNAT family N-acetyltransferase</fullName>
    </submittedName>
</protein>
<name>A0A7H0LDJ9_9SPHN</name>
<evidence type="ECO:0000259" key="3">
    <source>
        <dbReference type="PROSITE" id="PS51186"/>
    </source>
</evidence>
<dbReference type="EMBL" id="CP061038">
    <property type="protein sequence ID" value="QNQ07752.1"/>
    <property type="molecule type" value="Genomic_DNA"/>
</dbReference>
<sequence>MALILRPATLADLPAIVALLADDDLGRGREDPSLPLDPLYIAAFETITADPNQESIVAELDGRIVGTMQLSYLPGIAFRGAWRGLIEAVRVSSELRGQGIGAQMIAWANARFAARGCRMAQLTSHRSRTDAHRFYERLGWDKSHYGFKYKLTD</sequence>
<reference evidence="4 5" key="1">
    <citation type="submission" date="2020-09" db="EMBL/GenBank/DDBJ databases">
        <title>Sphingomonas sp., a new species isolated from pork steak.</title>
        <authorList>
            <person name="Heidler von Heilborn D."/>
        </authorList>
    </citation>
    <scope>NUCLEOTIDE SEQUENCE [LARGE SCALE GENOMIC DNA]</scope>
    <source>
        <strain evidence="5">S8-3T</strain>
    </source>
</reference>
<gene>
    <name evidence="4" type="ORF">H3Z74_13105</name>
</gene>
<keyword evidence="5" id="KW-1185">Reference proteome</keyword>
<dbReference type="PANTHER" id="PTHR43877">
    <property type="entry name" value="AMINOALKYLPHOSPHONATE N-ACETYLTRANSFERASE-RELATED-RELATED"/>
    <property type="match status" value="1"/>
</dbReference>
<evidence type="ECO:0000256" key="2">
    <source>
        <dbReference type="ARBA" id="ARBA00023315"/>
    </source>
</evidence>
<dbReference type="SUPFAM" id="SSF55729">
    <property type="entry name" value="Acyl-CoA N-acyltransferases (Nat)"/>
    <property type="match status" value="1"/>
</dbReference>
<keyword evidence="1 4" id="KW-0808">Transferase</keyword>